<feature type="signal peptide" evidence="4">
    <location>
        <begin position="1"/>
        <end position="19"/>
    </location>
</feature>
<reference evidence="5 6" key="1">
    <citation type="submission" date="2014-04" db="EMBL/GenBank/DDBJ databases">
        <authorList>
            <consortium name="DOE Joint Genome Institute"/>
            <person name="Kuo A."/>
            <person name="Kohler A."/>
            <person name="Nagy L.G."/>
            <person name="Floudas D."/>
            <person name="Copeland A."/>
            <person name="Barry K.W."/>
            <person name="Cichocki N."/>
            <person name="Veneault-Fourrey C."/>
            <person name="LaButti K."/>
            <person name="Lindquist E.A."/>
            <person name="Lipzen A."/>
            <person name="Lundell T."/>
            <person name="Morin E."/>
            <person name="Murat C."/>
            <person name="Sun H."/>
            <person name="Tunlid A."/>
            <person name="Henrissat B."/>
            <person name="Grigoriev I.V."/>
            <person name="Hibbett D.S."/>
            <person name="Martin F."/>
            <person name="Nordberg H.P."/>
            <person name="Cantor M.N."/>
            <person name="Hua S.X."/>
        </authorList>
    </citation>
    <scope>NUCLEOTIDE SEQUENCE [LARGE SCALE GENOMIC DNA]</scope>
    <source>
        <strain evidence="5 6">Foug A</strain>
    </source>
</reference>
<dbReference type="SUPFAM" id="SSF50685">
    <property type="entry name" value="Barwin-like endoglucanases"/>
    <property type="match status" value="1"/>
</dbReference>
<sequence length="144" mass="15098">MKFTTVFVALATFSLHAFALNGPVEVTYNTIYDNPDTPLSATACSNGDNGLQTKGFQTLGDLPTFPFVGGIPGLTWNSPYCGSCWQLSYTSGTTTNTVYVTAVDGAWSFNLSQEAMDTLTGGLAVEKGTVTAVATQVDPSVCGM</sequence>
<evidence type="ECO:0000256" key="4">
    <source>
        <dbReference type="SAM" id="SignalP"/>
    </source>
</evidence>
<dbReference type="CDD" id="cd22778">
    <property type="entry name" value="DPBB_CEPL-like"/>
    <property type="match status" value="1"/>
</dbReference>
<gene>
    <name evidence="5" type="ORF">SCLCIDRAFT_120765</name>
</gene>
<comment type="similarity">
    <text evidence="2">Belongs to the cerato-platanin family.</text>
</comment>
<dbReference type="GO" id="GO:0005576">
    <property type="term" value="C:extracellular region"/>
    <property type="evidence" value="ECO:0007669"/>
    <property type="project" value="UniProtKB-SubCell"/>
</dbReference>
<evidence type="ECO:0000256" key="3">
    <source>
        <dbReference type="ARBA" id="ARBA00022525"/>
    </source>
</evidence>
<keyword evidence="6" id="KW-1185">Reference proteome</keyword>
<evidence type="ECO:0000256" key="1">
    <source>
        <dbReference type="ARBA" id="ARBA00004613"/>
    </source>
</evidence>
<organism evidence="5 6">
    <name type="scientific">Scleroderma citrinum Foug A</name>
    <dbReference type="NCBI Taxonomy" id="1036808"/>
    <lineage>
        <taxon>Eukaryota</taxon>
        <taxon>Fungi</taxon>
        <taxon>Dikarya</taxon>
        <taxon>Basidiomycota</taxon>
        <taxon>Agaricomycotina</taxon>
        <taxon>Agaricomycetes</taxon>
        <taxon>Agaricomycetidae</taxon>
        <taxon>Boletales</taxon>
        <taxon>Sclerodermatineae</taxon>
        <taxon>Sclerodermataceae</taxon>
        <taxon>Scleroderma</taxon>
    </lineage>
</organism>
<dbReference type="HOGENOM" id="CLU_111635_0_0_1"/>
<dbReference type="Gene3D" id="2.40.40.10">
    <property type="entry name" value="RlpA-like domain"/>
    <property type="match status" value="1"/>
</dbReference>
<proteinExistence type="inferred from homology"/>
<dbReference type="InterPro" id="IPR036908">
    <property type="entry name" value="RlpA-like_sf"/>
</dbReference>
<feature type="chain" id="PRO_5002163890" description="Cerato-platanin" evidence="4">
    <location>
        <begin position="20"/>
        <end position="144"/>
    </location>
</feature>
<name>A0A0C3E1M4_9AGAM</name>
<comment type="subcellular location">
    <subcellularLocation>
        <location evidence="1">Secreted</location>
    </subcellularLocation>
</comment>
<accession>A0A0C3E1M4</accession>
<evidence type="ECO:0000256" key="2">
    <source>
        <dbReference type="ARBA" id="ARBA00010421"/>
    </source>
</evidence>
<dbReference type="OrthoDB" id="4898945at2759"/>
<reference evidence="6" key="2">
    <citation type="submission" date="2015-01" db="EMBL/GenBank/DDBJ databases">
        <title>Evolutionary Origins and Diversification of the Mycorrhizal Mutualists.</title>
        <authorList>
            <consortium name="DOE Joint Genome Institute"/>
            <consortium name="Mycorrhizal Genomics Consortium"/>
            <person name="Kohler A."/>
            <person name="Kuo A."/>
            <person name="Nagy L.G."/>
            <person name="Floudas D."/>
            <person name="Copeland A."/>
            <person name="Barry K.W."/>
            <person name="Cichocki N."/>
            <person name="Veneault-Fourrey C."/>
            <person name="LaButti K."/>
            <person name="Lindquist E.A."/>
            <person name="Lipzen A."/>
            <person name="Lundell T."/>
            <person name="Morin E."/>
            <person name="Murat C."/>
            <person name="Riley R."/>
            <person name="Ohm R."/>
            <person name="Sun H."/>
            <person name="Tunlid A."/>
            <person name="Henrissat B."/>
            <person name="Grigoriev I.V."/>
            <person name="Hibbett D.S."/>
            <person name="Martin F."/>
        </authorList>
    </citation>
    <scope>NUCLEOTIDE SEQUENCE [LARGE SCALE GENOMIC DNA]</scope>
    <source>
        <strain evidence="6">Foug A</strain>
    </source>
</reference>
<dbReference type="InterPro" id="IPR010829">
    <property type="entry name" value="Cerato-platanin"/>
</dbReference>
<dbReference type="Pfam" id="PF07249">
    <property type="entry name" value="Cerato-platanin"/>
    <property type="match status" value="1"/>
</dbReference>
<dbReference type="AlphaFoldDB" id="A0A0C3E1M4"/>
<dbReference type="Proteomes" id="UP000053989">
    <property type="component" value="Unassembled WGS sequence"/>
</dbReference>
<evidence type="ECO:0000313" key="6">
    <source>
        <dbReference type="Proteomes" id="UP000053989"/>
    </source>
</evidence>
<evidence type="ECO:0000313" key="5">
    <source>
        <dbReference type="EMBL" id="KIM61991.1"/>
    </source>
</evidence>
<dbReference type="InParanoid" id="A0A0C3E1M4"/>
<evidence type="ECO:0008006" key="7">
    <source>
        <dbReference type="Google" id="ProtNLM"/>
    </source>
</evidence>
<protein>
    <recommendedName>
        <fullName evidence="7">Cerato-platanin</fullName>
    </recommendedName>
</protein>
<keyword evidence="4" id="KW-0732">Signal</keyword>
<keyword evidence="3" id="KW-0964">Secreted</keyword>
<dbReference type="EMBL" id="KN822046">
    <property type="protein sequence ID" value="KIM61991.1"/>
    <property type="molecule type" value="Genomic_DNA"/>
</dbReference>